<feature type="compositionally biased region" description="Polar residues" evidence="1">
    <location>
        <begin position="41"/>
        <end position="57"/>
    </location>
</feature>
<feature type="region of interest" description="Disordered" evidence="1">
    <location>
        <begin position="41"/>
        <end position="86"/>
    </location>
</feature>
<dbReference type="EMBL" id="CAKKTJ010000324">
    <property type="protein sequence ID" value="CAH0480652.1"/>
    <property type="molecule type" value="Genomic_DNA"/>
</dbReference>
<proteinExistence type="predicted"/>
<protein>
    <submittedName>
        <fullName evidence="4">Uncharacterized protein</fullName>
    </submittedName>
</protein>
<keyword evidence="2" id="KW-1133">Transmembrane helix</keyword>
<comment type="caution">
    <text evidence="4">The sequence shown here is derived from an EMBL/GenBank/DDBJ whole genome shotgun (WGS) entry which is preliminary data.</text>
</comment>
<dbReference type="Proteomes" id="UP001160483">
    <property type="component" value="Unassembled WGS sequence"/>
</dbReference>
<dbReference type="EMBL" id="CAKLCB010000387">
    <property type="protein sequence ID" value="CAH0522026.1"/>
    <property type="molecule type" value="Genomic_DNA"/>
</dbReference>
<feature type="compositionally biased region" description="Low complexity" evidence="1">
    <location>
        <begin position="73"/>
        <end position="86"/>
    </location>
</feature>
<evidence type="ECO:0000313" key="5">
    <source>
        <dbReference type="EMBL" id="CAH0522026.1"/>
    </source>
</evidence>
<evidence type="ECO:0000256" key="3">
    <source>
        <dbReference type="SAM" id="SignalP"/>
    </source>
</evidence>
<gene>
    <name evidence="5" type="ORF">PBS001_LOCUS8465</name>
    <name evidence="4" type="ORF">PBS003_LOCUS7269</name>
</gene>
<name>A0AAU9L262_9STRA</name>
<evidence type="ECO:0000313" key="6">
    <source>
        <dbReference type="Proteomes" id="UP001158986"/>
    </source>
</evidence>
<keyword evidence="2" id="KW-0472">Membrane</keyword>
<keyword evidence="2" id="KW-0812">Transmembrane</keyword>
<feature type="chain" id="PRO_5044009560" evidence="3">
    <location>
        <begin position="20"/>
        <end position="125"/>
    </location>
</feature>
<keyword evidence="6" id="KW-1185">Reference proteome</keyword>
<organism evidence="4 7">
    <name type="scientific">Peronospora belbahrii</name>
    <dbReference type="NCBI Taxonomy" id="622444"/>
    <lineage>
        <taxon>Eukaryota</taxon>
        <taxon>Sar</taxon>
        <taxon>Stramenopiles</taxon>
        <taxon>Oomycota</taxon>
        <taxon>Peronosporomycetes</taxon>
        <taxon>Peronosporales</taxon>
        <taxon>Peronosporaceae</taxon>
        <taxon>Peronospora</taxon>
    </lineage>
</organism>
<evidence type="ECO:0000313" key="4">
    <source>
        <dbReference type="EMBL" id="CAH0480652.1"/>
    </source>
</evidence>
<dbReference type="AlphaFoldDB" id="A0AAU9L262"/>
<feature type="transmembrane region" description="Helical" evidence="2">
    <location>
        <begin position="101"/>
        <end position="124"/>
    </location>
</feature>
<dbReference type="Proteomes" id="UP001158986">
    <property type="component" value="Unassembled WGS sequence"/>
</dbReference>
<sequence>MRVLNGVFLLAAITGAVSAYAIDNENRMLNEIGQIEVAMTPNSGSAINTDGTTNNSEFEIEPQPSRVPEDTLDSTSGSDSSSGSGSVEAISYLPYKTSPTITSSASTLTSMTFAFMSAVVVYAML</sequence>
<feature type="signal peptide" evidence="3">
    <location>
        <begin position="1"/>
        <end position="19"/>
    </location>
</feature>
<evidence type="ECO:0000256" key="2">
    <source>
        <dbReference type="SAM" id="Phobius"/>
    </source>
</evidence>
<reference evidence="4 6" key="1">
    <citation type="submission" date="2021-11" db="EMBL/GenBank/DDBJ databases">
        <authorList>
            <person name="Islam A."/>
            <person name="Islam S."/>
            <person name="Flora M.S."/>
            <person name="Rahman M."/>
            <person name="Ziaur R.M."/>
            <person name="Epstein J.H."/>
            <person name="Hassan M."/>
            <person name="Klassen M."/>
            <person name="Woodard K."/>
            <person name="Webb A."/>
            <person name="Webby R.J."/>
            <person name="El Zowalaty M.E."/>
        </authorList>
    </citation>
    <scope>NUCLEOTIDE SEQUENCE</scope>
    <source>
        <strain evidence="5">Pbs1</strain>
        <strain evidence="4">Pbs3</strain>
    </source>
</reference>
<accession>A0AAU9L262</accession>
<keyword evidence="3" id="KW-0732">Signal</keyword>
<evidence type="ECO:0000313" key="7">
    <source>
        <dbReference type="Proteomes" id="UP001160483"/>
    </source>
</evidence>
<evidence type="ECO:0000256" key="1">
    <source>
        <dbReference type="SAM" id="MobiDB-lite"/>
    </source>
</evidence>